<dbReference type="EMBL" id="MU003529">
    <property type="protein sequence ID" value="KAF2465601.1"/>
    <property type="molecule type" value="Genomic_DNA"/>
</dbReference>
<comment type="caution">
    <text evidence="1">The sequence shown here is derived from an EMBL/GenBank/DDBJ whole genome shotgun (WGS) entry which is preliminary data.</text>
</comment>
<proteinExistence type="predicted"/>
<dbReference type="Proteomes" id="UP000799755">
    <property type="component" value="Unassembled WGS sequence"/>
</dbReference>
<name>A0ACB6QFA1_9PLEO</name>
<accession>A0ACB6QFA1</accession>
<organism evidence="1 2">
    <name type="scientific">Lindgomyces ingoldianus</name>
    <dbReference type="NCBI Taxonomy" id="673940"/>
    <lineage>
        <taxon>Eukaryota</taxon>
        <taxon>Fungi</taxon>
        <taxon>Dikarya</taxon>
        <taxon>Ascomycota</taxon>
        <taxon>Pezizomycotina</taxon>
        <taxon>Dothideomycetes</taxon>
        <taxon>Pleosporomycetidae</taxon>
        <taxon>Pleosporales</taxon>
        <taxon>Lindgomycetaceae</taxon>
        <taxon>Lindgomyces</taxon>
    </lineage>
</organism>
<evidence type="ECO:0000313" key="2">
    <source>
        <dbReference type="Proteomes" id="UP000799755"/>
    </source>
</evidence>
<protein>
    <submittedName>
        <fullName evidence="1">Uncharacterized protein</fullName>
    </submittedName>
</protein>
<keyword evidence="2" id="KW-1185">Reference proteome</keyword>
<reference evidence="1" key="1">
    <citation type="journal article" date="2020" name="Stud. Mycol.">
        <title>101 Dothideomycetes genomes: a test case for predicting lifestyles and emergence of pathogens.</title>
        <authorList>
            <person name="Haridas S."/>
            <person name="Albert R."/>
            <person name="Binder M."/>
            <person name="Bloem J."/>
            <person name="Labutti K."/>
            <person name="Salamov A."/>
            <person name="Andreopoulos B."/>
            <person name="Baker S."/>
            <person name="Barry K."/>
            <person name="Bills G."/>
            <person name="Bluhm B."/>
            <person name="Cannon C."/>
            <person name="Castanera R."/>
            <person name="Culley D."/>
            <person name="Daum C."/>
            <person name="Ezra D."/>
            <person name="Gonzalez J."/>
            <person name="Henrissat B."/>
            <person name="Kuo A."/>
            <person name="Liang C."/>
            <person name="Lipzen A."/>
            <person name="Lutzoni F."/>
            <person name="Magnuson J."/>
            <person name="Mondo S."/>
            <person name="Nolan M."/>
            <person name="Ohm R."/>
            <person name="Pangilinan J."/>
            <person name="Park H.-J."/>
            <person name="Ramirez L."/>
            <person name="Alfaro M."/>
            <person name="Sun H."/>
            <person name="Tritt A."/>
            <person name="Yoshinaga Y."/>
            <person name="Zwiers L.-H."/>
            <person name="Turgeon B."/>
            <person name="Goodwin S."/>
            <person name="Spatafora J."/>
            <person name="Crous P."/>
            <person name="Grigoriev I."/>
        </authorList>
    </citation>
    <scope>NUCLEOTIDE SEQUENCE</scope>
    <source>
        <strain evidence="1">ATCC 200398</strain>
    </source>
</reference>
<sequence length="335" mass="37691">MFRRRCSLGRLSDQDFKAKTKLLPAQPQLNLLSHYPDLVFSSLHHQDTWPTAKGHLKRLLLSPICRQFSHTVGYVDERQRNISCSVLYSKIIHPTPPHPPPSGFNNVSRTQPQSPQHGPKCGLGANKYLRDKVRHTKRYVHSCQNLELGELELQRSAAMLASHAKAWVVSKDDIVIYPIRKFYSSPFCRYFPQNVLYRVKLHCVPVRPREITSLTIVQSAAMLSLANNSRSSFLVNSVQQAKQILHTVSIKQPCNLAAEFNAKSLMRKRMHDKQAGCEHFAAISSHPGCTTVPFEKRENGPAGRLYSQLCTDTIVGVIAKRVGVRGGLVLRGKLA</sequence>
<gene>
    <name evidence="1" type="ORF">BDR25DRAFT_360539</name>
</gene>
<evidence type="ECO:0000313" key="1">
    <source>
        <dbReference type="EMBL" id="KAF2465601.1"/>
    </source>
</evidence>